<dbReference type="Proteomes" id="UP000176204">
    <property type="component" value="Chromosome I"/>
</dbReference>
<organism evidence="9 10">
    <name type="scientific">Akkermansia glycaniphila</name>
    <dbReference type="NCBI Taxonomy" id="1679444"/>
    <lineage>
        <taxon>Bacteria</taxon>
        <taxon>Pseudomonadati</taxon>
        <taxon>Verrucomicrobiota</taxon>
        <taxon>Verrucomicrobiia</taxon>
        <taxon>Verrucomicrobiales</taxon>
        <taxon>Akkermansiaceae</taxon>
        <taxon>Akkermansia</taxon>
    </lineage>
</organism>
<evidence type="ECO:0000256" key="6">
    <source>
        <dbReference type="SAM" id="Phobius"/>
    </source>
</evidence>
<feature type="domain" description="ABC3 transporter permease C-terminal" evidence="7">
    <location>
        <begin position="258"/>
        <end position="370"/>
    </location>
</feature>
<keyword evidence="4 6" id="KW-1133">Transmembrane helix</keyword>
<proteinExistence type="predicted"/>
<feature type="transmembrane region" description="Helical" evidence="6">
    <location>
        <begin position="346"/>
        <end position="369"/>
    </location>
</feature>
<feature type="transmembrane region" description="Helical" evidence="6">
    <location>
        <begin position="21"/>
        <end position="38"/>
    </location>
</feature>
<name>A0A1C7PDP0_9BACT</name>
<evidence type="ECO:0000256" key="4">
    <source>
        <dbReference type="ARBA" id="ARBA00022989"/>
    </source>
</evidence>
<evidence type="ECO:0000259" key="7">
    <source>
        <dbReference type="Pfam" id="PF02687"/>
    </source>
</evidence>
<sequence length="380" mass="40503">MLPFFYTVKNLQREPGRTVQIILGAFAVVLLVMLSLSFDSSMNRMLGSTGNPNNVILLSTGSTESLQRSSIPGEATTVAAATPGVVKGDRPRVSTEVHCMTPVIFPGGQKGRAYIRGIGPEAFTVHDTVRLTDGRLPKPGEILVGELTYHALGVDKADVALGKTITLGGAKFRISGHFAAPNTRYESEIWGDRSDILALTKRENPSCVIATTEGKGAKALQNMAFRRSDLELAAVSETKYYEDLAKFFGPIVTITWLSALLVAIGALFGGFNTLYAAFGSRTRELAALQAMGFTRMNIFCSLLIEALLSCMLGTLLACVLCVFVFSDATISLSAGTLTLHFDAATLIYGMLTGVGLGLIGAALPAWSCLRVPLPTALRSI</sequence>
<dbReference type="STRING" id="1679444.PYTT_1949"/>
<keyword evidence="3 6" id="KW-0812">Transmembrane</keyword>
<dbReference type="KEGG" id="agl:PYTT_1949"/>
<dbReference type="PANTHER" id="PTHR43738">
    <property type="entry name" value="ABC TRANSPORTER, MEMBRANE PROTEIN"/>
    <property type="match status" value="1"/>
</dbReference>
<dbReference type="InterPro" id="IPR051125">
    <property type="entry name" value="ABC-4/HrtB_transporter"/>
</dbReference>
<dbReference type="Pfam" id="PF02687">
    <property type="entry name" value="FtsX"/>
    <property type="match status" value="1"/>
</dbReference>
<keyword evidence="2" id="KW-1003">Cell membrane</keyword>
<dbReference type="InterPro" id="IPR025857">
    <property type="entry name" value="MacB_PCD"/>
</dbReference>
<dbReference type="EMBL" id="LT629973">
    <property type="protein sequence ID" value="SEH94431.1"/>
    <property type="molecule type" value="Genomic_DNA"/>
</dbReference>
<accession>A0A1C7PDP0</accession>
<keyword evidence="5 6" id="KW-0472">Membrane</keyword>
<dbReference type="PANTHER" id="PTHR43738:SF3">
    <property type="entry name" value="ABC TRANSPORTER PERMEASE"/>
    <property type="match status" value="1"/>
</dbReference>
<evidence type="ECO:0000256" key="5">
    <source>
        <dbReference type="ARBA" id="ARBA00023136"/>
    </source>
</evidence>
<dbReference type="Pfam" id="PF12704">
    <property type="entry name" value="MacB_PCD"/>
    <property type="match status" value="1"/>
</dbReference>
<evidence type="ECO:0000256" key="3">
    <source>
        <dbReference type="ARBA" id="ARBA00022692"/>
    </source>
</evidence>
<feature type="domain" description="MacB-like periplasmic core" evidence="8">
    <location>
        <begin position="21"/>
        <end position="184"/>
    </location>
</feature>
<dbReference type="OrthoDB" id="187379at2"/>
<dbReference type="AlphaFoldDB" id="A0A1C7PDP0"/>
<dbReference type="RefSeq" id="WP_067777905.1">
    <property type="nucleotide sequence ID" value="NZ_LIGX01000041.1"/>
</dbReference>
<evidence type="ECO:0000313" key="9">
    <source>
        <dbReference type="EMBL" id="SEH94431.1"/>
    </source>
</evidence>
<evidence type="ECO:0000259" key="8">
    <source>
        <dbReference type="Pfam" id="PF12704"/>
    </source>
</evidence>
<feature type="transmembrane region" description="Helical" evidence="6">
    <location>
        <begin position="299"/>
        <end position="326"/>
    </location>
</feature>
<comment type="subcellular location">
    <subcellularLocation>
        <location evidence="1">Cell membrane</location>
        <topology evidence="1">Multi-pass membrane protein</topology>
    </subcellularLocation>
</comment>
<reference evidence="10" key="1">
    <citation type="submission" date="2016-09" db="EMBL/GenBank/DDBJ databases">
        <authorList>
            <person name="Koehorst J."/>
        </authorList>
    </citation>
    <scope>NUCLEOTIDE SEQUENCE [LARGE SCALE GENOMIC DNA]</scope>
</reference>
<evidence type="ECO:0000256" key="1">
    <source>
        <dbReference type="ARBA" id="ARBA00004651"/>
    </source>
</evidence>
<protein>
    <submittedName>
        <fullName evidence="9">Ftsx-like permease family</fullName>
    </submittedName>
</protein>
<gene>
    <name evidence="9" type="ORF">PYTT_1949</name>
</gene>
<feature type="transmembrane region" description="Helical" evidence="6">
    <location>
        <begin position="256"/>
        <end position="278"/>
    </location>
</feature>
<keyword evidence="10" id="KW-1185">Reference proteome</keyword>
<dbReference type="GO" id="GO:0005886">
    <property type="term" value="C:plasma membrane"/>
    <property type="evidence" value="ECO:0007669"/>
    <property type="project" value="UniProtKB-SubCell"/>
</dbReference>
<evidence type="ECO:0000313" key="10">
    <source>
        <dbReference type="Proteomes" id="UP000176204"/>
    </source>
</evidence>
<evidence type="ECO:0000256" key="2">
    <source>
        <dbReference type="ARBA" id="ARBA00022475"/>
    </source>
</evidence>
<dbReference type="InterPro" id="IPR003838">
    <property type="entry name" value="ABC3_permease_C"/>
</dbReference>